<comment type="caution">
    <text evidence="2">The sequence shown here is derived from an EMBL/GenBank/DDBJ whole genome shotgun (WGS) entry which is preliminary data.</text>
</comment>
<dbReference type="RefSeq" id="WP_283404953.1">
    <property type="nucleotide sequence ID" value="NZ_FXUI01000001.1"/>
</dbReference>
<protein>
    <submittedName>
        <fullName evidence="2">Uncharacterized protein</fullName>
    </submittedName>
</protein>
<accession>A0ABY1Q2T0</accession>
<name>A0ABY1Q2T0_9SPHN</name>
<organism evidence="2 3">
    <name type="scientific">Novosphingobium panipatense</name>
    <dbReference type="NCBI Taxonomy" id="428991"/>
    <lineage>
        <taxon>Bacteria</taxon>
        <taxon>Pseudomonadati</taxon>
        <taxon>Pseudomonadota</taxon>
        <taxon>Alphaproteobacteria</taxon>
        <taxon>Sphingomonadales</taxon>
        <taxon>Sphingomonadaceae</taxon>
        <taxon>Novosphingobium</taxon>
    </lineage>
</organism>
<evidence type="ECO:0000256" key="1">
    <source>
        <dbReference type="SAM" id="Coils"/>
    </source>
</evidence>
<feature type="coiled-coil region" evidence="1">
    <location>
        <begin position="7"/>
        <end position="52"/>
    </location>
</feature>
<reference evidence="2 3" key="1">
    <citation type="submission" date="2017-05" db="EMBL/GenBank/DDBJ databases">
        <authorList>
            <person name="Varghese N."/>
            <person name="Submissions S."/>
        </authorList>
    </citation>
    <scope>NUCLEOTIDE SEQUENCE [LARGE SCALE GENOMIC DNA]</scope>
    <source>
        <strain evidence="2 3">SM16</strain>
    </source>
</reference>
<keyword evidence="3" id="KW-1185">Reference proteome</keyword>
<evidence type="ECO:0000313" key="2">
    <source>
        <dbReference type="EMBL" id="SMP53033.1"/>
    </source>
</evidence>
<dbReference type="EMBL" id="FXUI01000001">
    <property type="protein sequence ID" value="SMP53033.1"/>
    <property type="molecule type" value="Genomic_DNA"/>
</dbReference>
<gene>
    <name evidence="2" type="ORF">SAMN06296065_101359</name>
</gene>
<dbReference type="Proteomes" id="UP001157910">
    <property type="component" value="Unassembled WGS sequence"/>
</dbReference>
<evidence type="ECO:0000313" key="3">
    <source>
        <dbReference type="Proteomes" id="UP001157910"/>
    </source>
</evidence>
<sequence length="313" mass="34812">MVTKVHLDALKSEAASVEALIARASDRDILSRISLNHRLASLRQEIAEQEADRGTIAGVALIFDGDPVTGSSAIDASFAGKTLQNYQELISKQVAFSAGMLSARGPVPEEAQEAARMNIKSLVHGSFGFVLEESEADEPPMFDSPVKVAVEQISDLMLDVTSQNLVAFEKRLEDIDFRVFNTLKKFVSVIYKAGATMRVAERHREVRFDLVSLGRAYERLKETDVSQTEEVVVGELLGLIPIQRRFEFRREDKAEVLKGRVSQMLSADYIERLEKEGIMAGRKWRATISTKSVEHPDGRHASTTHTLIDLVQI</sequence>
<proteinExistence type="predicted"/>
<keyword evidence="1" id="KW-0175">Coiled coil</keyword>